<feature type="region of interest" description="Disordered" evidence="2">
    <location>
        <begin position="1"/>
        <end position="25"/>
    </location>
</feature>
<name>A0ABQ5SHW1_9CHLO</name>
<dbReference type="Proteomes" id="UP001165090">
    <property type="component" value="Unassembled WGS sequence"/>
</dbReference>
<dbReference type="InterPro" id="IPR011513">
    <property type="entry name" value="Nse1"/>
</dbReference>
<dbReference type="InterPro" id="IPR036388">
    <property type="entry name" value="WH-like_DNA-bd_sf"/>
</dbReference>
<keyword evidence="1" id="KW-0234">DNA repair</keyword>
<keyword evidence="4" id="KW-1185">Reference proteome</keyword>
<comment type="catalytic activity">
    <reaction evidence="1">
        <text>S-ubiquitinyl-[E2 ubiquitin-conjugating enzyme]-L-cysteine + [acceptor protein]-L-lysine = [E2 ubiquitin-conjugating enzyme]-L-cysteine + N(6)-ubiquitinyl-[acceptor protein]-L-lysine.</text>
        <dbReference type="EC" id="2.3.2.27"/>
    </reaction>
</comment>
<comment type="caution">
    <text evidence="3">The sequence shown here is derived from an EMBL/GenBank/DDBJ whole genome shotgun (WGS) entry which is preliminary data.</text>
</comment>
<evidence type="ECO:0000256" key="1">
    <source>
        <dbReference type="RuleBase" id="RU368018"/>
    </source>
</evidence>
<sequence>MPPRGAVRPATQARGDDAVAGPSGSGPSFPEYVAFTVGQAVISEGCLPEAEVKAMVRRLTQRNMDDVYMPVITKLQHDIHFLGVSIERVKFPWNDEWYVCLVNKEKDEASKQMGAKYSTDQVQYLRSVIEALCEAEPEENRLLASVSQIALKNVDVHRPDATPGSQAAPKLRKLSQTDKENVLKIFAQDGWLYQPQLGYYSLGVSRPGGRVTQGMVLLWEKHIDIRINHTRHMYARLTCKQAAILFSISVLSYSLI</sequence>
<dbReference type="EMBL" id="BSDZ01000080">
    <property type="protein sequence ID" value="GLI69053.1"/>
    <property type="molecule type" value="Genomic_DNA"/>
</dbReference>
<gene>
    <name evidence="3" type="ORF">VaNZ11_013595</name>
</gene>
<keyword evidence="1" id="KW-0808">Transferase</keyword>
<keyword evidence="1" id="KW-0833">Ubl conjugation pathway</keyword>
<keyword evidence="1" id="KW-0479">Metal-binding</keyword>
<keyword evidence="1" id="KW-0863">Zinc-finger</keyword>
<keyword evidence="1" id="KW-0227">DNA damage</keyword>
<dbReference type="PANTHER" id="PTHR20973">
    <property type="entry name" value="NON-SMC ELEMENT 1-RELATED"/>
    <property type="match status" value="1"/>
</dbReference>
<comment type="subunit">
    <text evidence="1">Component of the Smc5-Smc6 complex.</text>
</comment>
<accession>A0ABQ5SHW1</accession>
<reference evidence="3 4" key="1">
    <citation type="journal article" date="2023" name="IScience">
        <title>Expanded male sex-determining region conserved during the evolution of homothallism in the green alga Volvox.</title>
        <authorList>
            <person name="Yamamoto K."/>
            <person name="Matsuzaki R."/>
            <person name="Mahakham W."/>
            <person name="Heman W."/>
            <person name="Sekimoto H."/>
            <person name="Kawachi M."/>
            <person name="Minakuchi Y."/>
            <person name="Toyoda A."/>
            <person name="Nozaki H."/>
        </authorList>
    </citation>
    <scope>NUCLEOTIDE SEQUENCE [LARGE SCALE GENOMIC DNA]</scope>
    <source>
        <strain evidence="3 4">NIES-4468</strain>
    </source>
</reference>
<dbReference type="Pfam" id="PF07574">
    <property type="entry name" value="SMC_Nse1"/>
    <property type="match status" value="1"/>
</dbReference>
<comment type="similarity">
    <text evidence="1">Belongs to the NSE1 family.</text>
</comment>
<keyword evidence="1" id="KW-0862">Zinc</keyword>
<comment type="subcellular location">
    <subcellularLocation>
        <location evidence="1">Nucleus</location>
    </subcellularLocation>
</comment>
<evidence type="ECO:0000313" key="3">
    <source>
        <dbReference type="EMBL" id="GLI69053.1"/>
    </source>
</evidence>
<dbReference type="Gene3D" id="1.10.10.10">
    <property type="entry name" value="Winged helix-like DNA-binding domain superfamily/Winged helix DNA-binding domain"/>
    <property type="match status" value="1"/>
</dbReference>
<keyword evidence="1" id="KW-0539">Nucleus</keyword>
<dbReference type="EC" id="2.3.2.27" evidence="1"/>
<keyword evidence="1" id="KW-0233">DNA recombination</keyword>
<dbReference type="PANTHER" id="PTHR20973:SF0">
    <property type="entry name" value="NON-STRUCTURAL MAINTENANCE OF CHROMOSOMES ELEMENT 1 HOMOLOG"/>
    <property type="match status" value="1"/>
</dbReference>
<proteinExistence type="inferred from homology"/>
<protein>
    <recommendedName>
        <fullName evidence="1">Non-structural maintenance of chromosomes element 1 homolog</fullName>
        <ecNumber evidence="1">2.3.2.27</ecNumber>
    </recommendedName>
</protein>
<evidence type="ECO:0000256" key="2">
    <source>
        <dbReference type="SAM" id="MobiDB-lite"/>
    </source>
</evidence>
<evidence type="ECO:0000313" key="4">
    <source>
        <dbReference type="Proteomes" id="UP001165090"/>
    </source>
</evidence>
<organism evidence="3 4">
    <name type="scientific">Volvox africanus</name>
    <dbReference type="NCBI Taxonomy" id="51714"/>
    <lineage>
        <taxon>Eukaryota</taxon>
        <taxon>Viridiplantae</taxon>
        <taxon>Chlorophyta</taxon>
        <taxon>core chlorophytes</taxon>
        <taxon>Chlorophyceae</taxon>
        <taxon>CS clade</taxon>
        <taxon>Chlamydomonadales</taxon>
        <taxon>Volvocaceae</taxon>
        <taxon>Volvox</taxon>
    </lineage>
</organism>